<dbReference type="Proteomes" id="UP000235363">
    <property type="component" value="Unassembled WGS sequence"/>
</dbReference>
<accession>A0A2N6T228</accession>
<feature type="compositionally biased region" description="Low complexity" evidence="1">
    <location>
        <begin position="235"/>
        <end position="246"/>
    </location>
</feature>
<feature type="region of interest" description="Disordered" evidence="1">
    <location>
        <begin position="225"/>
        <end position="254"/>
    </location>
</feature>
<comment type="caution">
    <text evidence="2">The sequence shown here is derived from an EMBL/GenBank/DDBJ whole genome shotgun (WGS) entry which is preliminary data.</text>
</comment>
<evidence type="ECO:0000313" key="3">
    <source>
        <dbReference type="Proteomes" id="UP000235363"/>
    </source>
</evidence>
<protein>
    <submittedName>
        <fullName evidence="2">Uncharacterized protein</fullName>
    </submittedName>
</protein>
<dbReference type="EMBL" id="PNHF01000001">
    <property type="protein sequence ID" value="PMC63366.1"/>
    <property type="molecule type" value="Genomic_DNA"/>
</dbReference>
<evidence type="ECO:0000313" key="2">
    <source>
        <dbReference type="EMBL" id="PMC63366.1"/>
    </source>
</evidence>
<gene>
    <name evidence="2" type="ORF">CJ204_00630</name>
</gene>
<organism evidence="2 3">
    <name type="scientific">Corynebacterium xerosis</name>
    <dbReference type="NCBI Taxonomy" id="1725"/>
    <lineage>
        <taxon>Bacteria</taxon>
        <taxon>Bacillati</taxon>
        <taxon>Actinomycetota</taxon>
        <taxon>Actinomycetes</taxon>
        <taxon>Mycobacteriales</taxon>
        <taxon>Corynebacteriaceae</taxon>
        <taxon>Corynebacterium</taxon>
    </lineage>
</organism>
<name>A0A2N6T228_9CORY</name>
<dbReference type="AlphaFoldDB" id="A0A2N6T228"/>
<proteinExistence type="predicted"/>
<reference evidence="2 3" key="1">
    <citation type="submission" date="2017-09" db="EMBL/GenBank/DDBJ databases">
        <title>Bacterial strain isolated from the female urinary microbiota.</title>
        <authorList>
            <person name="Thomas-White K."/>
            <person name="Kumar N."/>
            <person name="Forster S."/>
            <person name="Putonti C."/>
            <person name="Lawley T."/>
            <person name="Wolfe A.J."/>
        </authorList>
    </citation>
    <scope>NUCLEOTIDE SEQUENCE [LARGE SCALE GENOMIC DNA]</scope>
    <source>
        <strain evidence="2 3">UMB0908</strain>
    </source>
</reference>
<evidence type="ECO:0000256" key="1">
    <source>
        <dbReference type="SAM" id="MobiDB-lite"/>
    </source>
</evidence>
<sequence>MIRKVRINPRTENRIHQRHRPHARPHNTVTVTAVTGLTIGPTVSPITRRRIRANLKITTTRRLRVRLGLRVRFGCGPRVDTGIRPRLGLGLGLGLGFGDSVNVRVRLTGPPPITGRPHTTTKTSRQRRLHRIMQPLRRIPIIDDTISQQIPRPRMISSQPLDQRRQMRIRRRSQLRMHMGGKPPQHPIDLLHRISTNDTACDRSAIAASKSVAHPAGLVMAPTLSRAPLPRDPKSPLLSTPVSPLPIIGDTQAK</sequence>